<evidence type="ECO:0000313" key="2">
    <source>
        <dbReference type="Proteomes" id="UP000053660"/>
    </source>
</evidence>
<organism evidence="1 2">
    <name type="scientific">Oesophagostomum dentatum</name>
    <name type="common">Nodular worm</name>
    <dbReference type="NCBI Taxonomy" id="61180"/>
    <lineage>
        <taxon>Eukaryota</taxon>
        <taxon>Metazoa</taxon>
        <taxon>Ecdysozoa</taxon>
        <taxon>Nematoda</taxon>
        <taxon>Chromadorea</taxon>
        <taxon>Rhabditida</taxon>
        <taxon>Rhabditina</taxon>
        <taxon>Rhabditomorpha</taxon>
        <taxon>Strongyloidea</taxon>
        <taxon>Strongylidae</taxon>
        <taxon>Oesophagostomum</taxon>
    </lineage>
</organism>
<dbReference type="AlphaFoldDB" id="A0A0B1SK47"/>
<gene>
    <name evidence="1" type="ORF">OESDEN_14968</name>
</gene>
<name>A0A0B1SK47_OESDE</name>
<sequence length="45" mass="5148">MCQQKTTRKMIWSGAGPADQMVEELSTVYYLVCQNCCPRRVFSTS</sequence>
<reference evidence="1 2" key="1">
    <citation type="submission" date="2014-03" db="EMBL/GenBank/DDBJ databases">
        <title>Draft genome of the hookworm Oesophagostomum dentatum.</title>
        <authorList>
            <person name="Mitreva M."/>
        </authorList>
    </citation>
    <scope>NUCLEOTIDE SEQUENCE [LARGE SCALE GENOMIC DNA]</scope>
    <source>
        <strain evidence="1 2">OD-Hann</strain>
    </source>
</reference>
<evidence type="ECO:0000313" key="1">
    <source>
        <dbReference type="EMBL" id="KHJ85309.1"/>
    </source>
</evidence>
<keyword evidence="2" id="KW-1185">Reference proteome</keyword>
<dbReference type="EMBL" id="KN564408">
    <property type="protein sequence ID" value="KHJ85309.1"/>
    <property type="molecule type" value="Genomic_DNA"/>
</dbReference>
<accession>A0A0B1SK47</accession>
<protein>
    <submittedName>
        <fullName evidence="1">Uncharacterized protein</fullName>
    </submittedName>
</protein>
<proteinExistence type="predicted"/>
<dbReference type="Proteomes" id="UP000053660">
    <property type="component" value="Unassembled WGS sequence"/>
</dbReference>